<sequence length="416" mass="45404">MPSGLSTVRPVPLTRHSLSRPDYPASTDAVTPTPPEKDRRLVGNHLAGSASNYVDCVGGRRSRVRSASRSSATYSRSNSEAPCTSCGMSYRVLRDHVVFLRTQLQAQYKATQAEARMRQLHSNAIEFLLKEVQELKTWKESVSQLLPDIQSPLNNTIGRVDKHQPTAPVPQIHASNDVIPSDPLVPRLQESITAQPVRPKKTISARGDSPLWSRLQATPQAVSTSSGPLDVCFDNTTYSVPTNSETPNRYYERILQLFARIDPATSLRSTTGSQNEVVKVYASDEDELEESSNRAVQLADSPPPHLQPVISNPERSRSETAPSSLQCTDSHVARYVNGFGFSSDSGCVHSTDEALDEIELVRQAAMQAINLSTSLSDGEVETPMQSESTIAANCEQTVVETTGEITVSSLTTNRTA</sequence>
<feature type="region of interest" description="Disordered" evidence="1">
    <location>
        <begin position="283"/>
        <end position="325"/>
    </location>
</feature>
<dbReference type="GO" id="GO:0016301">
    <property type="term" value="F:kinase activity"/>
    <property type="evidence" value="ECO:0007669"/>
    <property type="project" value="UniProtKB-KW"/>
</dbReference>
<dbReference type="OrthoDB" id="6282460at2759"/>
<keyword evidence="3" id="KW-1185">Reference proteome</keyword>
<keyword evidence="2" id="KW-0808">Transferase</keyword>
<comment type="caution">
    <text evidence="2">The sequence shown here is derived from an EMBL/GenBank/DDBJ whole genome shotgun (WGS) entry which is preliminary data.</text>
</comment>
<protein>
    <submittedName>
        <fullName evidence="2">Putative thymidine kinase</fullName>
    </submittedName>
</protein>
<reference evidence="2 3" key="1">
    <citation type="submission" date="2019-04" db="EMBL/GenBank/DDBJ databases">
        <title>Annotation for the trematode Fasciola gigantica.</title>
        <authorList>
            <person name="Choi Y.-J."/>
        </authorList>
    </citation>
    <scope>NUCLEOTIDE SEQUENCE [LARGE SCALE GENOMIC DNA]</scope>
    <source>
        <strain evidence="2">Uganda_cow_1</strain>
    </source>
</reference>
<name>A0A504Z141_FASGI</name>
<evidence type="ECO:0000313" key="2">
    <source>
        <dbReference type="EMBL" id="TPP67852.1"/>
    </source>
</evidence>
<evidence type="ECO:0000256" key="1">
    <source>
        <dbReference type="SAM" id="MobiDB-lite"/>
    </source>
</evidence>
<keyword evidence="2" id="KW-0418">Kinase</keyword>
<accession>A0A504Z141</accession>
<organism evidence="2 3">
    <name type="scientific">Fasciola gigantica</name>
    <name type="common">Giant liver fluke</name>
    <dbReference type="NCBI Taxonomy" id="46835"/>
    <lineage>
        <taxon>Eukaryota</taxon>
        <taxon>Metazoa</taxon>
        <taxon>Spiralia</taxon>
        <taxon>Lophotrochozoa</taxon>
        <taxon>Platyhelminthes</taxon>
        <taxon>Trematoda</taxon>
        <taxon>Digenea</taxon>
        <taxon>Plagiorchiida</taxon>
        <taxon>Echinostomata</taxon>
        <taxon>Echinostomatoidea</taxon>
        <taxon>Fasciolidae</taxon>
        <taxon>Fasciola</taxon>
    </lineage>
</organism>
<dbReference type="Proteomes" id="UP000316759">
    <property type="component" value="Unassembled WGS sequence"/>
</dbReference>
<feature type="region of interest" description="Disordered" evidence="1">
    <location>
        <begin position="1"/>
        <end position="40"/>
    </location>
</feature>
<dbReference type="AlphaFoldDB" id="A0A504Z141"/>
<dbReference type="EMBL" id="SUNJ01000165">
    <property type="protein sequence ID" value="TPP67852.1"/>
    <property type="molecule type" value="Genomic_DNA"/>
</dbReference>
<dbReference type="STRING" id="46835.A0A504Z141"/>
<evidence type="ECO:0000313" key="3">
    <source>
        <dbReference type="Proteomes" id="UP000316759"/>
    </source>
</evidence>
<proteinExistence type="predicted"/>
<gene>
    <name evidence="2" type="ORF">FGIG_02418</name>
</gene>